<dbReference type="EMBL" id="JAHLQT010034478">
    <property type="protein sequence ID" value="KAG7158668.1"/>
    <property type="molecule type" value="Genomic_DNA"/>
</dbReference>
<reference evidence="2" key="1">
    <citation type="journal article" date="2021" name="Sci. Adv.">
        <title>The American lobster genome reveals insights on longevity, neural, and immune adaptations.</title>
        <authorList>
            <person name="Polinski J.M."/>
            <person name="Zimin A.V."/>
            <person name="Clark K.F."/>
            <person name="Kohn A.B."/>
            <person name="Sadowski N."/>
            <person name="Timp W."/>
            <person name="Ptitsyn A."/>
            <person name="Khanna P."/>
            <person name="Romanova D.Y."/>
            <person name="Williams P."/>
            <person name="Greenwood S.J."/>
            <person name="Moroz L.L."/>
            <person name="Walt D.R."/>
            <person name="Bodnar A.G."/>
        </authorList>
    </citation>
    <scope>NUCLEOTIDE SEQUENCE</scope>
    <source>
        <strain evidence="2">GMGI-L3</strain>
    </source>
</reference>
<organism evidence="2 3">
    <name type="scientific">Homarus americanus</name>
    <name type="common">American lobster</name>
    <dbReference type="NCBI Taxonomy" id="6706"/>
    <lineage>
        <taxon>Eukaryota</taxon>
        <taxon>Metazoa</taxon>
        <taxon>Ecdysozoa</taxon>
        <taxon>Arthropoda</taxon>
        <taxon>Crustacea</taxon>
        <taxon>Multicrustacea</taxon>
        <taxon>Malacostraca</taxon>
        <taxon>Eumalacostraca</taxon>
        <taxon>Eucarida</taxon>
        <taxon>Decapoda</taxon>
        <taxon>Pleocyemata</taxon>
        <taxon>Astacidea</taxon>
        <taxon>Nephropoidea</taxon>
        <taxon>Nephropidae</taxon>
        <taxon>Homarus</taxon>
    </lineage>
</organism>
<evidence type="ECO:0000256" key="1">
    <source>
        <dbReference type="SAM" id="Phobius"/>
    </source>
</evidence>
<accession>A0A8J5JPZ1</accession>
<evidence type="ECO:0000313" key="3">
    <source>
        <dbReference type="Proteomes" id="UP000747542"/>
    </source>
</evidence>
<gene>
    <name evidence="2" type="ORF">Hamer_G011333</name>
</gene>
<dbReference type="AlphaFoldDB" id="A0A8J5JPZ1"/>
<keyword evidence="3" id="KW-1185">Reference proteome</keyword>
<sequence>MTLYSEQCWSSNATDTSWSQESISSCSSTDISVVFVDKKVVFHLLGTNTTASITTAKDAPPADLFVYLESQSFTTVIYDCYLGCRSYSSHASSEPSEVESLEKSSPFFIYTHPSFLGLQFRATLTKPREALDNIAIDSLKQTAFTAGVWNRVQVLINTDKYRVLVDGHERKVISISRHHYSLAKVHVLVKGVAFWSIDCQPQPVSTWQAKDSPEREKAPTVLTVTVDTASPMNNDVGQTMKTLKHVNDFRFIFYVVLGFTVAVDAVAIVNLALTLHLLST</sequence>
<keyword evidence="1" id="KW-0812">Transmembrane</keyword>
<keyword evidence="1" id="KW-1133">Transmembrane helix</keyword>
<evidence type="ECO:0000313" key="2">
    <source>
        <dbReference type="EMBL" id="KAG7158668.1"/>
    </source>
</evidence>
<dbReference type="Proteomes" id="UP000747542">
    <property type="component" value="Unassembled WGS sequence"/>
</dbReference>
<feature type="transmembrane region" description="Helical" evidence="1">
    <location>
        <begin position="251"/>
        <end position="278"/>
    </location>
</feature>
<proteinExistence type="predicted"/>
<keyword evidence="1" id="KW-0472">Membrane</keyword>
<protein>
    <submittedName>
        <fullName evidence="2">Uncharacterized protein</fullName>
    </submittedName>
</protein>
<name>A0A8J5JPZ1_HOMAM</name>
<comment type="caution">
    <text evidence="2">The sequence shown here is derived from an EMBL/GenBank/DDBJ whole genome shotgun (WGS) entry which is preliminary data.</text>
</comment>